<dbReference type="Proteomes" id="UP000250043">
    <property type="component" value="Unassembled WGS sequence"/>
</dbReference>
<sequence length="187" mass="22099">QQVHTCDVRCCLIPDQRGFYRCKRRAPFELSEDDTISPSGEWKSKWTYEYLNGWIPAILLNVRCNNDGKLLTNGSDTKNCTYYITKYALKKQLQHFNLSAIITRGYAYHLERSSYTETVHDYQRLLLFRLVHTMNREQELAAPMVMSYLMGWGDVYRSYHYSVVYWGTFVTALYRAFPELRLFRGGL</sequence>
<evidence type="ECO:0000313" key="1">
    <source>
        <dbReference type="EMBL" id="OCH83593.1"/>
    </source>
</evidence>
<gene>
    <name evidence="1" type="ORF">OBBRIDRAFT_742936</name>
</gene>
<accession>A0A8E2DIB2</accession>
<dbReference type="OrthoDB" id="10007484at2759"/>
<keyword evidence="2" id="KW-1185">Reference proteome</keyword>
<reference evidence="1 2" key="1">
    <citation type="submission" date="2016-07" db="EMBL/GenBank/DDBJ databases">
        <title>Draft genome of the white-rot fungus Obba rivulosa 3A-2.</title>
        <authorList>
            <consortium name="DOE Joint Genome Institute"/>
            <person name="Miettinen O."/>
            <person name="Riley R."/>
            <person name="Acob R."/>
            <person name="Barry K."/>
            <person name="Cullen D."/>
            <person name="De Vries R."/>
            <person name="Hainaut M."/>
            <person name="Hatakka A."/>
            <person name="Henrissat B."/>
            <person name="Hilden K."/>
            <person name="Kuo R."/>
            <person name="Labutti K."/>
            <person name="Lipzen A."/>
            <person name="Makela M.R."/>
            <person name="Sandor L."/>
            <person name="Spatafora J.W."/>
            <person name="Grigoriev I.V."/>
            <person name="Hibbett D.S."/>
        </authorList>
    </citation>
    <scope>NUCLEOTIDE SEQUENCE [LARGE SCALE GENOMIC DNA]</scope>
    <source>
        <strain evidence="1 2">3A-2</strain>
    </source>
</reference>
<organism evidence="1 2">
    <name type="scientific">Obba rivulosa</name>
    <dbReference type="NCBI Taxonomy" id="1052685"/>
    <lineage>
        <taxon>Eukaryota</taxon>
        <taxon>Fungi</taxon>
        <taxon>Dikarya</taxon>
        <taxon>Basidiomycota</taxon>
        <taxon>Agaricomycotina</taxon>
        <taxon>Agaricomycetes</taxon>
        <taxon>Polyporales</taxon>
        <taxon>Gelatoporiaceae</taxon>
        <taxon>Obba</taxon>
    </lineage>
</organism>
<proteinExistence type="predicted"/>
<evidence type="ECO:0000313" key="2">
    <source>
        <dbReference type="Proteomes" id="UP000250043"/>
    </source>
</evidence>
<dbReference type="AlphaFoldDB" id="A0A8E2DIB2"/>
<feature type="non-terminal residue" evidence="1">
    <location>
        <position position="1"/>
    </location>
</feature>
<name>A0A8E2DIB2_9APHY</name>
<protein>
    <submittedName>
        <fullName evidence="1">Uncharacterized protein</fullName>
    </submittedName>
</protein>
<dbReference type="EMBL" id="KV722956">
    <property type="protein sequence ID" value="OCH83593.1"/>
    <property type="molecule type" value="Genomic_DNA"/>
</dbReference>